<evidence type="ECO:0000313" key="7">
    <source>
        <dbReference type="EMBL" id="MBC5667544.1"/>
    </source>
</evidence>
<evidence type="ECO:0000256" key="2">
    <source>
        <dbReference type="ARBA" id="ARBA00022730"/>
    </source>
</evidence>
<reference evidence="7 8" key="1">
    <citation type="submission" date="2020-08" db="EMBL/GenBank/DDBJ databases">
        <title>Genome public.</title>
        <authorList>
            <person name="Liu C."/>
            <person name="Sun Q."/>
        </authorList>
    </citation>
    <scope>NUCLEOTIDE SEQUENCE [LARGE SCALE GENOMIC DNA]</scope>
    <source>
        <strain evidence="7 8">BX4</strain>
    </source>
</reference>
<sequence length="580" mass="66101">MAFDGITVSALVSEFNSRLAEGRIYKIAQTESDELMITYKAGKTQHKMLISANASLPLAYFTENNKQAPLTAPNFCMLLRKHINSGRILSITQPGLERIIDFEIQHLDELGDVKVKHLIVELMGKHSNIIFTDDNNTIIDSIKHVTSVMSSVRQVLPGKPYFIPETMDKANPLEITREDFFNIVFSKPMALSKAIYTSFTGISPTIAESLCFENKLDSSMPANTIVHGDQNLIWMSFYSMINKIKKQEFSPVIYEKDGKPEEFSAIPLSTYPDCVATNYESISELLETYYAKKNLYTRMRQKSVDLRKIVTNALERENKKYNLQLHQLKDTEKKDKYKVYGELLTTYGYSITPGTKVFETTDFYTGKPVKITLDTTMSPIDNAKKFFEKYTKLKRTYEALSEIIKETKASITYLESIDVSLDIADSEEDLKAISKELRQTGYIKHSSKDKNKKDRDKSKPLHFISSDGFDMYVGKNNIQNEELTFKIATGNDWWFHSKTFPGSHVIVKCNNKELPDNTFEEAARLAAFYSKGSNQDKVEIDYIQKKHIKKVAGAMPGFVIYHTNFSMTIAPDISGIKEVK</sequence>
<dbReference type="Pfam" id="PF05670">
    <property type="entry name" value="NFACT-R_1"/>
    <property type="match status" value="1"/>
</dbReference>
<accession>A0ABR7F1T1</accession>
<dbReference type="PANTHER" id="PTHR15239">
    <property type="entry name" value="NUCLEAR EXPORT MEDIATOR FACTOR NEMF"/>
    <property type="match status" value="1"/>
</dbReference>
<dbReference type="PANTHER" id="PTHR15239:SF6">
    <property type="entry name" value="RIBOSOME QUALITY CONTROL COMPLEX SUBUNIT NEMF"/>
    <property type="match status" value="1"/>
</dbReference>
<evidence type="ECO:0000256" key="3">
    <source>
        <dbReference type="ARBA" id="ARBA00022884"/>
    </source>
</evidence>
<keyword evidence="3 5" id="KW-0694">RNA-binding</keyword>
<gene>
    <name evidence="5" type="primary">rqcH</name>
    <name evidence="7" type="ORF">H8S00_06060</name>
</gene>
<comment type="function">
    <text evidence="5">Key component of the ribosome quality control system (RQC), a ribosome-associated complex that mediates the extraction of incompletely synthesized nascent chains from stalled ribosomes and their subsequent degradation. RqcH recruits Ala-charged tRNA, and with RqcP directs the elongation of stalled nascent chains on 50S ribosomal subunits, leading to non-templated C-terminal alanine extensions (Ala tail). The Ala tail promotes nascent chain degradation. May add between 1 and at least 8 Ala residues. Binds to stalled 50S ribosomal subunits.</text>
</comment>
<dbReference type="InterPro" id="IPR008532">
    <property type="entry name" value="NFACT_RNA-bd"/>
</dbReference>
<dbReference type="InterPro" id="IPR051608">
    <property type="entry name" value="RQC_Subunit_NEMF"/>
</dbReference>
<dbReference type="Gene3D" id="1.10.8.50">
    <property type="match status" value="1"/>
</dbReference>
<evidence type="ECO:0000256" key="1">
    <source>
        <dbReference type="ARBA" id="ARBA00022555"/>
    </source>
</evidence>
<dbReference type="Gene3D" id="2.30.310.10">
    <property type="entry name" value="ibrinogen binding protein from staphylococcus aureus domain"/>
    <property type="match status" value="1"/>
</dbReference>
<name>A0ABR7F1T1_9FIRM</name>
<evidence type="ECO:0000256" key="5">
    <source>
        <dbReference type="HAMAP-Rule" id="MF_00844"/>
    </source>
</evidence>
<keyword evidence="4 5" id="KW-0648">Protein biosynthesis</keyword>
<dbReference type="HAMAP" id="MF_00844_B">
    <property type="entry name" value="RqcH_B"/>
    <property type="match status" value="1"/>
</dbReference>
<comment type="caution">
    <text evidence="7">The sequence shown here is derived from an EMBL/GenBank/DDBJ whole genome shotgun (WGS) entry which is preliminary data.</text>
</comment>
<dbReference type="Proteomes" id="UP000597877">
    <property type="component" value="Unassembled WGS sequence"/>
</dbReference>
<dbReference type="EMBL" id="JACOOZ010000003">
    <property type="protein sequence ID" value="MBC5667544.1"/>
    <property type="molecule type" value="Genomic_DNA"/>
</dbReference>
<comment type="similarity">
    <text evidence="5">Belongs to the NEMF family.</text>
</comment>
<dbReference type="InterPro" id="IPR043682">
    <property type="entry name" value="RqcH_bacterial"/>
</dbReference>
<keyword evidence="1 5" id="KW-0820">tRNA-binding</keyword>
<keyword evidence="2 5" id="KW-0699">rRNA-binding</keyword>
<feature type="domain" description="NFACT RNA-binding" evidence="6">
    <location>
        <begin position="459"/>
        <end position="553"/>
    </location>
</feature>
<keyword evidence="8" id="KW-1185">Reference proteome</keyword>
<evidence type="ECO:0000259" key="6">
    <source>
        <dbReference type="Pfam" id="PF05670"/>
    </source>
</evidence>
<organism evidence="7 8">
    <name type="scientific">Eubacterium segne</name>
    <dbReference type="NCBI Taxonomy" id="2763045"/>
    <lineage>
        <taxon>Bacteria</taxon>
        <taxon>Bacillati</taxon>
        <taxon>Bacillota</taxon>
        <taxon>Clostridia</taxon>
        <taxon>Eubacteriales</taxon>
        <taxon>Eubacteriaceae</taxon>
        <taxon>Eubacterium</taxon>
    </lineage>
</organism>
<protein>
    <recommendedName>
        <fullName evidence="5">Rqc2 homolog RqcH</fullName>
        <shortName evidence="5">RqcH</shortName>
    </recommendedName>
</protein>
<dbReference type="RefSeq" id="WP_118588483.1">
    <property type="nucleotide sequence ID" value="NZ_JACOOZ010000003.1"/>
</dbReference>
<evidence type="ECO:0000313" key="8">
    <source>
        <dbReference type="Proteomes" id="UP000597877"/>
    </source>
</evidence>
<evidence type="ECO:0000256" key="4">
    <source>
        <dbReference type="ARBA" id="ARBA00022917"/>
    </source>
</evidence>
<dbReference type="Pfam" id="PF05833">
    <property type="entry name" value="NFACT_N"/>
    <property type="match status" value="1"/>
</dbReference>
<proteinExistence type="inferred from homology"/>
<comment type="subunit">
    <text evidence="5">Associates with stalled 50S ribosomal subunits. Binds to RqcP.</text>
</comment>